<evidence type="ECO:0000313" key="3">
    <source>
        <dbReference type="Proteomes" id="UP001336250"/>
    </source>
</evidence>
<dbReference type="GO" id="GO:0009882">
    <property type="term" value="F:blue light photoreceptor activity"/>
    <property type="evidence" value="ECO:0007669"/>
    <property type="project" value="InterPro"/>
</dbReference>
<dbReference type="RefSeq" id="WP_332289641.1">
    <property type="nucleotide sequence ID" value="NZ_JAZIBG010000028.1"/>
</dbReference>
<comment type="caution">
    <text evidence="2">The sequence shown here is derived from an EMBL/GenBank/DDBJ whole genome shotgun (WGS) entry which is preliminary data.</text>
</comment>
<dbReference type="InterPro" id="IPR036046">
    <property type="entry name" value="Acylphosphatase-like_dom_sf"/>
</dbReference>
<dbReference type="SUPFAM" id="SSF54975">
    <property type="entry name" value="Acylphosphatase/BLUF domain-like"/>
    <property type="match status" value="1"/>
</dbReference>
<organism evidence="2 3">
    <name type="scientific">Aquincola agrisoli</name>
    <dbReference type="NCBI Taxonomy" id="3119538"/>
    <lineage>
        <taxon>Bacteria</taxon>
        <taxon>Pseudomonadati</taxon>
        <taxon>Pseudomonadota</taxon>
        <taxon>Betaproteobacteria</taxon>
        <taxon>Burkholderiales</taxon>
        <taxon>Sphaerotilaceae</taxon>
        <taxon>Aquincola</taxon>
    </lineage>
</organism>
<proteinExistence type="predicted"/>
<dbReference type="Gene3D" id="3.30.70.100">
    <property type="match status" value="1"/>
</dbReference>
<dbReference type="EMBL" id="JAZIBG010000028">
    <property type="protein sequence ID" value="MEF7614615.1"/>
    <property type="molecule type" value="Genomic_DNA"/>
</dbReference>
<dbReference type="AlphaFoldDB" id="A0AAW9QHT9"/>
<dbReference type="PROSITE" id="PS50925">
    <property type="entry name" value="BLUF"/>
    <property type="match status" value="1"/>
</dbReference>
<evidence type="ECO:0000313" key="2">
    <source>
        <dbReference type="EMBL" id="MEF7614615.1"/>
    </source>
</evidence>
<keyword evidence="3" id="KW-1185">Reference proteome</keyword>
<protein>
    <submittedName>
        <fullName evidence="2">BLUF domain-containing protein</fullName>
    </submittedName>
</protein>
<gene>
    <name evidence="2" type="ORF">V4F39_11905</name>
</gene>
<sequence length="134" mass="14660">MSEQQLYEILYTSELEPGVPVSAIAHIVRLARARNAKEGITSVLVFDGARFCHYIEGPPDAVHALALRIAEDGRHTEFRRLHAATRVGPRRLPDHPMSYGLALNEADVDAVVSLAGVAAADMVIDILPRLELEP</sequence>
<evidence type="ECO:0000259" key="1">
    <source>
        <dbReference type="PROSITE" id="PS50925"/>
    </source>
</evidence>
<dbReference type="SMART" id="SM01034">
    <property type="entry name" value="BLUF"/>
    <property type="match status" value="1"/>
</dbReference>
<name>A0AAW9QHT9_9BURK</name>
<reference evidence="2 3" key="1">
    <citation type="submission" date="2024-02" db="EMBL/GenBank/DDBJ databases">
        <title>Genome sequence of Aquincola sp. MAHUQ-54.</title>
        <authorList>
            <person name="Huq M.A."/>
        </authorList>
    </citation>
    <scope>NUCLEOTIDE SEQUENCE [LARGE SCALE GENOMIC DNA]</scope>
    <source>
        <strain evidence="2 3">MAHUQ-54</strain>
    </source>
</reference>
<dbReference type="Proteomes" id="UP001336250">
    <property type="component" value="Unassembled WGS sequence"/>
</dbReference>
<feature type="domain" description="BLUF" evidence="1">
    <location>
        <begin position="6"/>
        <end position="98"/>
    </location>
</feature>
<dbReference type="Pfam" id="PF04940">
    <property type="entry name" value="BLUF"/>
    <property type="match status" value="1"/>
</dbReference>
<dbReference type="GO" id="GO:0071949">
    <property type="term" value="F:FAD binding"/>
    <property type="evidence" value="ECO:0007669"/>
    <property type="project" value="InterPro"/>
</dbReference>
<accession>A0AAW9QHT9</accession>
<dbReference type="InterPro" id="IPR007024">
    <property type="entry name" value="BLUF_domain"/>
</dbReference>